<proteinExistence type="predicted"/>
<dbReference type="InterPro" id="IPR027417">
    <property type="entry name" value="P-loop_NTPase"/>
</dbReference>
<evidence type="ECO:0000313" key="3">
    <source>
        <dbReference type="Proteomes" id="UP000741013"/>
    </source>
</evidence>
<gene>
    <name evidence="2" type="ORF">JOM49_005365</name>
</gene>
<feature type="region of interest" description="Disordered" evidence="1">
    <location>
        <begin position="955"/>
        <end position="975"/>
    </location>
</feature>
<dbReference type="GO" id="GO:0051301">
    <property type="term" value="P:cell division"/>
    <property type="evidence" value="ECO:0007669"/>
    <property type="project" value="UniProtKB-KW"/>
</dbReference>
<feature type="compositionally biased region" description="Pro residues" evidence="1">
    <location>
        <begin position="429"/>
        <end position="441"/>
    </location>
</feature>
<sequence length="1982" mass="212276">MTALAAALAACPAPLRTALTQLTPADLSKALSATPVARRPRVLLPLGLRLTPRHIGQPLCRDVLSRLSRARDHDAHHAAAALTRVVFTDVIAAAADREASPAPRDPAECWSPALARVCVWAHGLASIADARIWRWAAEQSWFRPDGVSPTHTAAITTAADRVIAATADYRFPARATPYDPGPTPSPPQVASTTAASRFPTSHDREDEDEDTVTTTDTPSPAITGDTEIATETQPGAAQPGAVTDIVQLSQDLQHAIAEAIPAAQRVLDGLRADRAPTLGDLEVLAAARARFDTAVATLHASGDTVDPASTVATITAALSDLITATSDEAAVRARLAQLRTFTAPETNAALAEALTAAQTQAAQFAATPQWSEDDRRHASTLTTLITLADPATTPEQAMALQQDFVHAYPALALLAITASQLTHTHPGAAPAPPLDEAPSPAPAQTAATPKSTPDPDQPAQPEDSPRAQDHTPPPGASSASNAPKQAPEDHTAPRADVTAHPEPDHVAAQDRVIADLAGLIATQRFGMATALARAAQQPASRQSILRIAALATAVRSDAGAVTSALRGELIDLDTDEVAEDSLSTLLAVVSLLRAALVTGEPTTGAVLAELATRVEPTLSGIADQVGRRALRGVLVDTPPLTVLADVTEIEQSLHTIRDAAHAMLRPRTLRFKRATDIAKAWMAPGGLLGTALTAAATDNRTALHEVTSLVRRLADNAEVAREIDASDRKYRGKGGKPIEGAARQDLTDLVAEAVQHLAEWTNAVLIEQRAGSAQQWATGEISDMRAAVLSNRDAAIAALTAQAHHADPLLAAASQAAADSLNATMDVLAGTATLPTREPTPAFAITAELLKVPGATVDTAVNKIKVAGDISVDELLAAASRTWTEAIEQQITAENFDTAEFVAHAAHAGLLPGMTDADDADSAREATVTIATARSTVRAELATLNQELTVELRRARSNNEVSEEQGGELSGYLRDADPDSTGNLALVRRQLQRVADLLPRYRADAAERLSRRLAALGNADPATSARVTRLIASGDLATAEELLYFHEIGEVVPPVTQSVDLQRFFPAVPQAIANGLTPALIGAVQGRKQVPGCEALDYTQLNTDFAELAATALTSWRKLATTPAEARRQISERDLLLPALSLVGIEGKRIRQLDELPRDRDRRFLDVLDVTISGKALVPAFGSKLGGRLRILLAWGHPTAPLLLSRADHDNSGDSLLIAYFGTMSPHTRRELARHAVTGHHTAPVVVLDDAALAYLAAHGNRQMEATMNILLPFSNINPYVSKKRGLVAEEMFYGRDAERKGVLDPDGTQLLYGGRGLGKSALLRSAGQLFESQGERGERVSLYLSLDTTGIRAGAPIGSSAIWDTLQRELIHRGLIPAAPRRGSSQRKPHEHVRTGLLDWIETDPRRRLLVLLDETDRFFESDAPEFFETNRLKELGTTTDGRIKVVFAGLHSVQRYAKSARNGPFSHLAQRPTVIGPLPPRWAANLLTRPLHALGYRFADDDLVHRILGYCSYQPFLLQMFGWRLIATMQTHRAGEVADTQPPYVITHADVVSVESNPDLKADISAAFHDTLHLDPRYNVIANVLAHHAHEFGLDARLSDVELREECLSWWDDGFVTLDVEGFRAYLREMVGLGVLAPNNDGRGWHLRSPNVLNMIGSKDDVATELIGAATDSVLDEVIAMETRPALRDGRRSPLTAGQLDDVLGDHANQVRVVLGSRATGIYDADQAIRTGADVGSMFTVPCISNRKQFEDELVSGEPGQRRVVVTDFASRIARDEAATVALTAALERLPDTSGVTRSAVIIAGPEHMTLWREVLTTADHTPALGTVTLRRYDRHTLHLWALASEKFTGKERLERLHQVTGGWPLYVERAAELVAAGHDESHALARISDHLASDEGAAELINAIGITADDDLAAAFSSVLTLVDNDQATLADLIDAAEETVDQPHIAVACMESLAIFNLSDDGKYSIEPLLVRSWPRRG</sequence>
<accession>A0ABS4PWN3</accession>
<evidence type="ECO:0000313" key="2">
    <source>
        <dbReference type="EMBL" id="MBP2183839.1"/>
    </source>
</evidence>
<evidence type="ECO:0000256" key="1">
    <source>
        <dbReference type="SAM" id="MobiDB-lite"/>
    </source>
</evidence>
<keyword evidence="2" id="KW-0131">Cell cycle</keyword>
<feature type="compositionally biased region" description="Polar residues" evidence="1">
    <location>
        <begin position="188"/>
        <end position="199"/>
    </location>
</feature>
<comment type="caution">
    <text evidence="2">The sequence shown here is derived from an EMBL/GenBank/DDBJ whole genome shotgun (WGS) entry which is preliminary data.</text>
</comment>
<name>A0ABS4PWN3_9PSEU</name>
<organism evidence="2 3">
    <name type="scientific">Amycolatopsis magusensis</name>
    <dbReference type="NCBI Taxonomy" id="882444"/>
    <lineage>
        <taxon>Bacteria</taxon>
        <taxon>Bacillati</taxon>
        <taxon>Actinomycetota</taxon>
        <taxon>Actinomycetes</taxon>
        <taxon>Pseudonocardiales</taxon>
        <taxon>Pseudonocardiaceae</taxon>
        <taxon>Amycolatopsis</taxon>
    </lineage>
</organism>
<feature type="region of interest" description="Disordered" evidence="1">
    <location>
        <begin position="173"/>
        <end position="225"/>
    </location>
</feature>
<reference evidence="2 3" key="1">
    <citation type="submission" date="2021-03" db="EMBL/GenBank/DDBJ databases">
        <title>Sequencing the genomes of 1000 actinobacteria strains.</title>
        <authorList>
            <person name="Klenk H.-P."/>
        </authorList>
    </citation>
    <scope>NUCLEOTIDE SEQUENCE [LARGE SCALE GENOMIC DNA]</scope>
    <source>
        <strain evidence="2 3">DSM 45510</strain>
    </source>
</reference>
<feature type="region of interest" description="Disordered" evidence="1">
    <location>
        <begin position="424"/>
        <end position="503"/>
    </location>
</feature>
<feature type="compositionally biased region" description="Low complexity" evidence="1">
    <location>
        <begin position="442"/>
        <end position="451"/>
    </location>
</feature>
<keyword evidence="3" id="KW-1185">Reference proteome</keyword>
<dbReference type="EMBL" id="JAGGMS010000001">
    <property type="protein sequence ID" value="MBP2183839.1"/>
    <property type="molecule type" value="Genomic_DNA"/>
</dbReference>
<dbReference type="SUPFAM" id="SSF52540">
    <property type="entry name" value="P-loop containing nucleoside triphosphate hydrolases"/>
    <property type="match status" value="1"/>
</dbReference>
<feature type="compositionally biased region" description="Basic and acidic residues" evidence="1">
    <location>
        <begin position="486"/>
        <end position="503"/>
    </location>
</feature>
<dbReference type="Proteomes" id="UP000741013">
    <property type="component" value="Unassembled WGS sequence"/>
</dbReference>
<protein>
    <submittedName>
        <fullName evidence="2">Cell division septum initiation protein DivIVA</fullName>
    </submittedName>
</protein>
<dbReference type="RefSeq" id="WP_209666939.1">
    <property type="nucleotide sequence ID" value="NZ_JAGGMS010000001.1"/>
</dbReference>
<keyword evidence="2" id="KW-0132">Cell division</keyword>